<gene>
    <name evidence="1" type="ORF">M0L44_21620</name>
</gene>
<name>A0ABT1BSU4_9BURK</name>
<evidence type="ECO:0000313" key="1">
    <source>
        <dbReference type="EMBL" id="MCO5979308.1"/>
    </source>
</evidence>
<organism evidence="1 2">
    <name type="scientific">Ideonella oryzae</name>
    <dbReference type="NCBI Taxonomy" id="2937441"/>
    <lineage>
        <taxon>Bacteria</taxon>
        <taxon>Pseudomonadati</taxon>
        <taxon>Pseudomonadota</taxon>
        <taxon>Betaproteobacteria</taxon>
        <taxon>Burkholderiales</taxon>
        <taxon>Sphaerotilaceae</taxon>
        <taxon>Ideonella</taxon>
    </lineage>
</organism>
<keyword evidence="2" id="KW-1185">Reference proteome</keyword>
<protein>
    <recommendedName>
        <fullName evidence="3">YhcG N-terminal domain-containing protein</fullName>
    </recommendedName>
</protein>
<sequence>MSDITQHTDYRQTLAVIKQRIQTSETRVVLAANVELPGLYWAIGRQLNAWQRERA</sequence>
<reference evidence="1 2" key="1">
    <citation type="submission" date="2022-06" db="EMBL/GenBank/DDBJ databases">
        <title>Ideonella sp. NS12-5 Genome sequencing and assembly.</title>
        <authorList>
            <person name="Jung Y."/>
        </authorList>
    </citation>
    <scope>NUCLEOTIDE SEQUENCE [LARGE SCALE GENOMIC DNA]</scope>
    <source>
        <strain evidence="1 2">NS12-5</strain>
    </source>
</reference>
<evidence type="ECO:0000313" key="2">
    <source>
        <dbReference type="Proteomes" id="UP001204851"/>
    </source>
</evidence>
<dbReference type="Proteomes" id="UP001204851">
    <property type="component" value="Unassembled WGS sequence"/>
</dbReference>
<evidence type="ECO:0008006" key="3">
    <source>
        <dbReference type="Google" id="ProtNLM"/>
    </source>
</evidence>
<comment type="caution">
    <text evidence="1">The sequence shown here is derived from an EMBL/GenBank/DDBJ whole genome shotgun (WGS) entry which is preliminary data.</text>
</comment>
<proteinExistence type="predicted"/>
<accession>A0ABT1BSU4</accession>
<dbReference type="RefSeq" id="WP_252772256.1">
    <property type="nucleotide sequence ID" value="NZ_JAMXMC010000020.1"/>
</dbReference>
<dbReference type="EMBL" id="JAMXMC010000020">
    <property type="protein sequence ID" value="MCO5979308.1"/>
    <property type="molecule type" value="Genomic_DNA"/>
</dbReference>